<dbReference type="GO" id="GO:0005794">
    <property type="term" value="C:Golgi apparatus"/>
    <property type="evidence" value="ECO:0007669"/>
    <property type="project" value="TreeGrafter"/>
</dbReference>
<feature type="transmembrane region" description="Helical" evidence="1">
    <location>
        <begin position="150"/>
        <end position="171"/>
    </location>
</feature>
<feature type="transmembrane region" description="Helical" evidence="1">
    <location>
        <begin position="192"/>
        <end position="218"/>
    </location>
</feature>
<dbReference type="InterPro" id="IPR040410">
    <property type="entry name" value="UPF0658_Golgi"/>
</dbReference>
<protein>
    <submittedName>
        <fullName evidence="2">Uncharacterized protein</fullName>
    </submittedName>
</protein>
<comment type="caution">
    <text evidence="2">The sequence shown here is derived from an EMBL/GenBank/DDBJ whole genome shotgun (WGS) entry which is preliminary data.</text>
</comment>
<feature type="transmembrane region" description="Helical" evidence="1">
    <location>
        <begin position="69"/>
        <end position="87"/>
    </location>
</feature>
<keyword evidence="1" id="KW-0472">Membrane</keyword>
<feature type="transmembrane region" description="Helical" evidence="1">
    <location>
        <begin position="12"/>
        <end position="37"/>
    </location>
</feature>
<keyword evidence="3" id="KW-1185">Reference proteome</keyword>
<sequence length="374" mass="43316">MTEAYKTGDTKWVKISIVAAFVQLVTLSVLEVVLIILHSQEIKTLEKYPKKPDITQVKYDDAKAKAEALAVYFALYIVAQIFQFYFCVEATYNKNTIQVIAWAIFNLCIFGYSVIQVFQHDRAITLFQEYLVIPNKQQAGLLLTTSVFEYILVGLAAIFCFSCAFQAHRLYQVYGWSIYKKIGADMRMRRIYRMYQIFIVFLKVDVFFFLAFSVQYLVLVIYRHEQTVDLAVHIVVSLCVTIVLLTVAYLSVRREYRFGMIFILIGLVGLLVYFIFKLYQLYNPTDYLLECQDECPTLADRCRDMCTDKFGSSRIILTMFLIVNMLLGLITGFVAYKALQNFDHGLRFHLTKQPSSIGMVNLDGQDPNKRWSIL</sequence>
<evidence type="ECO:0000313" key="2">
    <source>
        <dbReference type="EMBL" id="KAJ1980729.1"/>
    </source>
</evidence>
<dbReference type="EMBL" id="JANBQB010000155">
    <property type="protein sequence ID" value="KAJ1980729.1"/>
    <property type="molecule type" value="Genomic_DNA"/>
</dbReference>
<evidence type="ECO:0000256" key="1">
    <source>
        <dbReference type="SAM" id="Phobius"/>
    </source>
</evidence>
<accession>A0A9W8B1Z2</accession>
<feature type="transmembrane region" description="Helical" evidence="1">
    <location>
        <begin position="230"/>
        <end position="251"/>
    </location>
</feature>
<gene>
    <name evidence="2" type="ORF">H4R34_002346</name>
</gene>
<organism evidence="2 3">
    <name type="scientific">Dimargaris verticillata</name>
    <dbReference type="NCBI Taxonomy" id="2761393"/>
    <lineage>
        <taxon>Eukaryota</taxon>
        <taxon>Fungi</taxon>
        <taxon>Fungi incertae sedis</taxon>
        <taxon>Zoopagomycota</taxon>
        <taxon>Kickxellomycotina</taxon>
        <taxon>Dimargaritomycetes</taxon>
        <taxon>Dimargaritales</taxon>
        <taxon>Dimargaritaceae</taxon>
        <taxon>Dimargaris</taxon>
    </lineage>
</organism>
<keyword evidence="1" id="KW-0812">Transmembrane</keyword>
<dbReference type="PANTHER" id="PTHR34391:SF1">
    <property type="entry name" value="UPF0658 GOLGI APPARATUS MEMBRANE PROTEIN C1952.10C-RELATED"/>
    <property type="match status" value="1"/>
</dbReference>
<dbReference type="Proteomes" id="UP001151582">
    <property type="component" value="Unassembled WGS sequence"/>
</dbReference>
<name>A0A9W8B1Z2_9FUNG</name>
<dbReference type="PANTHER" id="PTHR34391">
    <property type="entry name" value="UPF0658 GOLGI APPARATUS MEMBRANE PROTEIN C1952.10C-RELATED"/>
    <property type="match status" value="1"/>
</dbReference>
<feature type="transmembrane region" description="Helical" evidence="1">
    <location>
        <begin position="315"/>
        <end position="339"/>
    </location>
</feature>
<proteinExistence type="predicted"/>
<reference evidence="2" key="1">
    <citation type="submission" date="2022-07" db="EMBL/GenBank/DDBJ databases">
        <title>Phylogenomic reconstructions and comparative analyses of Kickxellomycotina fungi.</title>
        <authorList>
            <person name="Reynolds N.K."/>
            <person name="Stajich J.E."/>
            <person name="Barry K."/>
            <person name="Grigoriev I.V."/>
            <person name="Crous P."/>
            <person name="Smith M.E."/>
        </authorList>
    </citation>
    <scope>NUCLEOTIDE SEQUENCE</scope>
    <source>
        <strain evidence="2">RSA 567</strain>
    </source>
</reference>
<feature type="transmembrane region" description="Helical" evidence="1">
    <location>
        <begin position="258"/>
        <end position="276"/>
    </location>
</feature>
<dbReference type="AlphaFoldDB" id="A0A9W8B1Z2"/>
<evidence type="ECO:0000313" key="3">
    <source>
        <dbReference type="Proteomes" id="UP001151582"/>
    </source>
</evidence>
<keyword evidence="1" id="KW-1133">Transmembrane helix</keyword>
<feature type="transmembrane region" description="Helical" evidence="1">
    <location>
        <begin position="99"/>
        <end position="118"/>
    </location>
</feature>
<dbReference type="OrthoDB" id="2448307at2759"/>